<sequence>RNTNPLRQIMDPAFHSSSLNTRRLIYLGRTAAKSLCTTRMAAVKFLFEALCVWPQFGFQQNYHRQLLPRLLLQQLLLQQKPQHAIRRLNITSDESSRINSKHDLE</sequence>
<keyword evidence="2" id="KW-1185">Reference proteome</keyword>
<organism evidence="1 2">
    <name type="scientific">Acropora cervicornis</name>
    <name type="common">Staghorn coral</name>
    <dbReference type="NCBI Taxonomy" id="6130"/>
    <lineage>
        <taxon>Eukaryota</taxon>
        <taxon>Metazoa</taxon>
        <taxon>Cnidaria</taxon>
        <taxon>Anthozoa</taxon>
        <taxon>Hexacorallia</taxon>
        <taxon>Scleractinia</taxon>
        <taxon>Astrocoeniina</taxon>
        <taxon>Acroporidae</taxon>
        <taxon>Acropora</taxon>
    </lineage>
</organism>
<reference evidence="1" key="1">
    <citation type="journal article" date="2023" name="G3 (Bethesda)">
        <title>Whole genome assembly and annotation of the endangered Caribbean coral Acropora cervicornis.</title>
        <authorList>
            <person name="Selwyn J.D."/>
            <person name="Vollmer S.V."/>
        </authorList>
    </citation>
    <scope>NUCLEOTIDE SEQUENCE</scope>
    <source>
        <strain evidence="1">K2</strain>
    </source>
</reference>
<evidence type="ECO:0000313" key="1">
    <source>
        <dbReference type="EMBL" id="KAK2565151.1"/>
    </source>
</evidence>
<dbReference type="EMBL" id="JARQWQ010000020">
    <property type="protein sequence ID" value="KAK2565151.1"/>
    <property type="molecule type" value="Genomic_DNA"/>
</dbReference>
<accession>A0AAD9QPR7</accession>
<proteinExistence type="predicted"/>
<reference evidence="1" key="2">
    <citation type="journal article" date="2023" name="Science">
        <title>Genomic signatures of disease resistance in endangered staghorn corals.</title>
        <authorList>
            <person name="Vollmer S.V."/>
            <person name="Selwyn J.D."/>
            <person name="Despard B.A."/>
            <person name="Roesel C.L."/>
        </authorList>
    </citation>
    <scope>NUCLEOTIDE SEQUENCE</scope>
    <source>
        <strain evidence="1">K2</strain>
    </source>
</reference>
<protein>
    <submittedName>
        <fullName evidence="1">Uncharacterized protein</fullName>
    </submittedName>
</protein>
<comment type="caution">
    <text evidence="1">The sequence shown here is derived from an EMBL/GenBank/DDBJ whole genome shotgun (WGS) entry which is preliminary data.</text>
</comment>
<gene>
    <name evidence="1" type="ORF">P5673_011076</name>
</gene>
<dbReference type="Proteomes" id="UP001249851">
    <property type="component" value="Unassembled WGS sequence"/>
</dbReference>
<name>A0AAD9QPR7_ACRCE</name>
<evidence type="ECO:0000313" key="2">
    <source>
        <dbReference type="Proteomes" id="UP001249851"/>
    </source>
</evidence>
<dbReference type="AlphaFoldDB" id="A0AAD9QPR7"/>
<feature type="non-terminal residue" evidence="1">
    <location>
        <position position="105"/>
    </location>
</feature>